<dbReference type="SUPFAM" id="SSF103481">
    <property type="entry name" value="Multidrug resistance efflux transporter EmrE"/>
    <property type="match status" value="2"/>
</dbReference>
<evidence type="ECO:0000313" key="11">
    <source>
        <dbReference type="Proteomes" id="UP000010388"/>
    </source>
</evidence>
<keyword evidence="5 8" id="KW-1133">Transmembrane helix</keyword>
<reference evidence="11" key="1">
    <citation type="journal article" date="2013" name="Proc. Natl. Acad. Sci. U.S.A.">
        <title>Improving the coverage of the cyanobacterial phylum using diversity-driven genome sequencing.</title>
        <authorList>
            <person name="Shih P.M."/>
            <person name="Wu D."/>
            <person name="Latifi A."/>
            <person name="Axen S.D."/>
            <person name="Fewer D.P."/>
            <person name="Talla E."/>
            <person name="Calteau A."/>
            <person name="Cai F."/>
            <person name="Tandeau de Marsac N."/>
            <person name="Rippka R."/>
            <person name="Herdman M."/>
            <person name="Sivonen K."/>
            <person name="Coursin T."/>
            <person name="Laurent T."/>
            <person name="Goodwin L."/>
            <person name="Nolan M."/>
            <person name="Davenport K.W."/>
            <person name="Han C.S."/>
            <person name="Rubin E.M."/>
            <person name="Eisen J.A."/>
            <person name="Woyke T."/>
            <person name="Gugger M."/>
            <person name="Kerfeld C.A."/>
        </authorList>
    </citation>
    <scope>NUCLEOTIDE SEQUENCE [LARGE SCALE GENOMIC DNA]</scope>
    <source>
        <strain evidence="11">ATCC 27147 / PCC 6307</strain>
    </source>
</reference>
<evidence type="ECO:0000256" key="4">
    <source>
        <dbReference type="ARBA" id="ARBA00022692"/>
    </source>
</evidence>
<keyword evidence="6 8" id="KW-0472">Membrane</keyword>
<feature type="transmembrane region" description="Helical" evidence="8">
    <location>
        <begin position="16"/>
        <end position="38"/>
    </location>
</feature>
<dbReference type="HOGENOM" id="CLU_042632_0_0_3"/>
<feature type="compositionally biased region" description="Basic and acidic residues" evidence="7">
    <location>
        <begin position="315"/>
        <end position="330"/>
    </location>
</feature>
<evidence type="ECO:0000259" key="9">
    <source>
        <dbReference type="Pfam" id="PF00892"/>
    </source>
</evidence>
<feature type="compositionally biased region" description="Basic residues" evidence="7">
    <location>
        <begin position="305"/>
        <end position="314"/>
    </location>
</feature>
<keyword evidence="3" id="KW-1003">Cell membrane</keyword>
<name>K9PD28_CYAGP</name>
<feature type="region of interest" description="Disordered" evidence="7">
    <location>
        <begin position="305"/>
        <end position="338"/>
    </location>
</feature>
<evidence type="ECO:0000256" key="7">
    <source>
        <dbReference type="SAM" id="MobiDB-lite"/>
    </source>
</evidence>
<evidence type="ECO:0000256" key="1">
    <source>
        <dbReference type="ARBA" id="ARBA00004651"/>
    </source>
</evidence>
<dbReference type="Proteomes" id="UP000010388">
    <property type="component" value="Chromosome"/>
</dbReference>
<dbReference type="InterPro" id="IPR037185">
    <property type="entry name" value="EmrE-like"/>
</dbReference>
<feature type="transmembrane region" description="Helical" evidence="8">
    <location>
        <begin position="276"/>
        <end position="293"/>
    </location>
</feature>
<organism evidence="10 11">
    <name type="scientific">Cyanobium gracile (strain ATCC 27147 / PCC 6307)</name>
    <dbReference type="NCBI Taxonomy" id="292564"/>
    <lineage>
        <taxon>Bacteria</taxon>
        <taxon>Bacillati</taxon>
        <taxon>Cyanobacteriota</taxon>
        <taxon>Cyanophyceae</taxon>
        <taxon>Synechococcales</taxon>
        <taxon>Prochlorococcaceae</taxon>
        <taxon>Cyanobium</taxon>
    </lineage>
</organism>
<feature type="domain" description="EamA" evidence="9">
    <location>
        <begin position="16"/>
        <end position="151"/>
    </location>
</feature>
<feature type="transmembrane region" description="Helical" evidence="8">
    <location>
        <begin position="218"/>
        <end position="241"/>
    </location>
</feature>
<dbReference type="PANTHER" id="PTHR42920:SF11">
    <property type="entry name" value="INNER MEMBRANE PROTEIN YTFF"/>
    <property type="match status" value="1"/>
</dbReference>
<feature type="transmembrane region" description="Helical" evidence="8">
    <location>
        <begin position="44"/>
        <end position="62"/>
    </location>
</feature>
<dbReference type="STRING" id="292564.Cyagr_3367"/>
<dbReference type="InterPro" id="IPR000620">
    <property type="entry name" value="EamA_dom"/>
</dbReference>
<gene>
    <name evidence="10" type="ordered locus">Cyagr_3367</name>
</gene>
<dbReference type="Pfam" id="PF00892">
    <property type="entry name" value="EamA"/>
    <property type="match status" value="2"/>
</dbReference>
<feature type="transmembrane region" description="Helical" evidence="8">
    <location>
        <begin position="192"/>
        <end position="212"/>
    </location>
</feature>
<evidence type="ECO:0000256" key="2">
    <source>
        <dbReference type="ARBA" id="ARBA00007362"/>
    </source>
</evidence>
<dbReference type="EMBL" id="CP003495">
    <property type="protein sequence ID" value="AFY30434.1"/>
    <property type="molecule type" value="Genomic_DNA"/>
</dbReference>
<evidence type="ECO:0000256" key="5">
    <source>
        <dbReference type="ARBA" id="ARBA00022989"/>
    </source>
</evidence>
<comment type="subcellular location">
    <subcellularLocation>
        <location evidence="1">Cell membrane</location>
        <topology evidence="1">Multi-pass membrane protein</topology>
    </subcellularLocation>
</comment>
<dbReference type="PATRIC" id="fig|292564.3.peg.3196"/>
<dbReference type="GO" id="GO:0005886">
    <property type="term" value="C:plasma membrane"/>
    <property type="evidence" value="ECO:0007669"/>
    <property type="project" value="UniProtKB-SubCell"/>
</dbReference>
<feature type="transmembrane region" description="Helical" evidence="8">
    <location>
        <begin position="253"/>
        <end position="270"/>
    </location>
</feature>
<feature type="transmembrane region" description="Helical" evidence="8">
    <location>
        <begin position="83"/>
        <end position="104"/>
    </location>
</feature>
<dbReference type="OrthoDB" id="9794287at2"/>
<evidence type="ECO:0000256" key="6">
    <source>
        <dbReference type="ARBA" id="ARBA00023136"/>
    </source>
</evidence>
<evidence type="ECO:0000256" key="3">
    <source>
        <dbReference type="ARBA" id="ARBA00022475"/>
    </source>
</evidence>
<dbReference type="eggNOG" id="COG0697">
    <property type="taxonomic scope" value="Bacteria"/>
</dbReference>
<feature type="transmembrane region" description="Helical" evidence="8">
    <location>
        <begin position="110"/>
        <end position="129"/>
    </location>
</feature>
<sequence length="372" mass="39507">MGRGHSTTGRRNPQRWGLIAGLLAAVFFGLSAPLISLVSQEGSPLMIAALLYAGAAFALLMVRGIIGHQQEESPVQRRDLPPLLGLTVLGGMVGPICLVQGLTLLSAGSASLLLNLEAVFTLLIAVLIGREHLSRKGLLAAVLILAGAVLLTEGSLSGASLLGTLLIGGACLAWGIDNNLSQRLSLRNPIQIALLKAIGASVPMLILALGAGQTLPTWPVLLALLSIGAVGYGLSIWLDLLALRHLGAARESVVFSTAPFVGVLFSVVVLREAFTGGMAMASALMLLGVAVLLKEDHAHWHRHDAFHHAHRHRHDPTGGDPHHNHDHPGDEQLSSDPPQAYWHAHEHQHAPIEHEHAHVSDVHHRHGHRQGL</sequence>
<feature type="transmembrane region" description="Helical" evidence="8">
    <location>
        <begin position="158"/>
        <end position="180"/>
    </location>
</feature>
<proteinExistence type="inferred from homology"/>
<keyword evidence="4 8" id="KW-0812">Transmembrane</keyword>
<evidence type="ECO:0000256" key="8">
    <source>
        <dbReference type="SAM" id="Phobius"/>
    </source>
</evidence>
<dbReference type="AlphaFoldDB" id="K9PD28"/>
<accession>K9PD28</accession>
<comment type="similarity">
    <text evidence="2">Belongs to the EamA transporter family.</text>
</comment>
<feature type="transmembrane region" description="Helical" evidence="8">
    <location>
        <begin position="136"/>
        <end position="152"/>
    </location>
</feature>
<dbReference type="PANTHER" id="PTHR42920">
    <property type="entry name" value="OS03G0707200 PROTEIN-RELATED"/>
    <property type="match status" value="1"/>
</dbReference>
<dbReference type="KEGG" id="cgc:Cyagr_3367"/>
<protein>
    <submittedName>
        <fullName evidence="10">DMT(Drug/metabolite transporter) superfamily permease</fullName>
    </submittedName>
</protein>
<feature type="domain" description="EamA" evidence="9">
    <location>
        <begin position="162"/>
        <end position="293"/>
    </location>
</feature>
<evidence type="ECO:0000313" key="10">
    <source>
        <dbReference type="EMBL" id="AFY30434.1"/>
    </source>
</evidence>
<dbReference type="InterPro" id="IPR051258">
    <property type="entry name" value="Diverse_Substrate_Transporter"/>
</dbReference>